<proteinExistence type="predicted"/>
<gene>
    <name evidence="2" type="ORF">DESPIG_02304</name>
</gene>
<comment type="caution">
    <text evidence="2">The sequence shown here is derived from an EMBL/GenBank/DDBJ whole genome shotgun (WGS) entry which is preliminary data.</text>
</comment>
<feature type="region of interest" description="Disordered" evidence="1">
    <location>
        <begin position="31"/>
        <end position="61"/>
    </location>
</feature>
<accession>B6WW36</accession>
<evidence type="ECO:0000313" key="2">
    <source>
        <dbReference type="EMBL" id="EEB32812.1"/>
    </source>
</evidence>
<sequence>MSRAAREKNASRRKITEDNFLSYCFYLSKNHSLHKGKPPGAQQGDSSALGRPPGTEKRQLT</sequence>
<name>B6WW36_9BACT</name>
<evidence type="ECO:0000313" key="3">
    <source>
        <dbReference type="Proteomes" id="UP000003676"/>
    </source>
</evidence>
<dbReference type="EMBL" id="ABXU01000068">
    <property type="protein sequence ID" value="EEB32812.1"/>
    <property type="molecule type" value="Genomic_DNA"/>
</dbReference>
<dbReference type="Proteomes" id="UP000003676">
    <property type="component" value="Unassembled WGS sequence"/>
</dbReference>
<dbReference type="HOGENOM" id="CLU_2914987_0_0_7"/>
<organism evidence="2 3">
    <name type="scientific">Desulfovibrio piger ATCC 29098</name>
    <dbReference type="NCBI Taxonomy" id="411464"/>
    <lineage>
        <taxon>Bacteria</taxon>
        <taxon>Pseudomonadati</taxon>
        <taxon>Thermodesulfobacteriota</taxon>
        <taxon>Desulfovibrionia</taxon>
        <taxon>Desulfovibrionales</taxon>
        <taxon>Desulfovibrionaceae</taxon>
        <taxon>Desulfovibrio</taxon>
    </lineage>
</organism>
<evidence type="ECO:0000256" key="1">
    <source>
        <dbReference type="SAM" id="MobiDB-lite"/>
    </source>
</evidence>
<reference evidence="2 3" key="2">
    <citation type="submission" date="2008-10" db="EMBL/GenBank/DDBJ databases">
        <authorList>
            <person name="Fulton L."/>
            <person name="Clifton S."/>
            <person name="Fulton B."/>
            <person name="Xu J."/>
            <person name="Minx P."/>
            <person name="Pepin K.H."/>
            <person name="Johnson M."/>
            <person name="Bhonagiri V."/>
            <person name="Nash W.E."/>
            <person name="Mardis E.R."/>
            <person name="Wilson R.K."/>
        </authorList>
    </citation>
    <scope>NUCLEOTIDE SEQUENCE [LARGE SCALE GENOMIC DNA]</scope>
    <source>
        <strain evidence="2 3">ATCC 29098</strain>
    </source>
</reference>
<protein>
    <submittedName>
        <fullName evidence="2">Uncharacterized protein</fullName>
    </submittedName>
</protein>
<dbReference type="AlphaFoldDB" id="B6WW36"/>
<reference evidence="2 3" key="1">
    <citation type="submission" date="2008-10" db="EMBL/GenBank/DDBJ databases">
        <title>Draft genome sequence of Desulvovibrio piger (ATCC 29098).</title>
        <authorList>
            <person name="Sudarsanam P."/>
            <person name="Ley R."/>
            <person name="Guruge J."/>
            <person name="Turnbaugh P.J."/>
            <person name="Mahowald M."/>
            <person name="Liep D."/>
            <person name="Gordon J."/>
        </authorList>
    </citation>
    <scope>NUCLEOTIDE SEQUENCE [LARGE SCALE GENOMIC DNA]</scope>
    <source>
        <strain evidence="2 3">ATCC 29098</strain>
    </source>
</reference>